<feature type="domain" description="CBS" evidence="3">
    <location>
        <begin position="69"/>
        <end position="131"/>
    </location>
</feature>
<evidence type="ECO:0000259" key="3">
    <source>
        <dbReference type="PROSITE" id="PS51371"/>
    </source>
</evidence>
<organism evidence="4 5">
    <name type="scientific">Microbacterium aerolatum</name>
    <dbReference type="NCBI Taxonomy" id="153731"/>
    <lineage>
        <taxon>Bacteria</taxon>
        <taxon>Bacillati</taxon>
        <taxon>Actinomycetota</taxon>
        <taxon>Actinomycetes</taxon>
        <taxon>Micrococcales</taxon>
        <taxon>Microbacteriaceae</taxon>
        <taxon>Microbacterium</taxon>
    </lineage>
</organism>
<sequence>MTITREIMTPAPRCIGENDSLSIAASVMSELDIGALPICGEDRRLKGMLTDRDIVVKAVAHGLDPESTPSRTLAAGKPVTVDAADDIGIALDRMREHQIRRLPVIEDHQLVGIISQADIALALSPETTGATVEEISRQGVS</sequence>
<dbReference type="PANTHER" id="PTHR43080">
    <property type="entry name" value="CBS DOMAIN-CONTAINING PROTEIN CBSX3, MITOCHONDRIAL"/>
    <property type="match status" value="1"/>
</dbReference>
<comment type="caution">
    <text evidence="4">The sequence shown here is derived from an EMBL/GenBank/DDBJ whole genome shotgun (WGS) entry which is preliminary data.</text>
</comment>
<keyword evidence="5" id="KW-1185">Reference proteome</keyword>
<dbReference type="EMBL" id="BJUW01000007">
    <property type="protein sequence ID" value="GEK86556.1"/>
    <property type="molecule type" value="Genomic_DNA"/>
</dbReference>
<dbReference type="SMART" id="SM00116">
    <property type="entry name" value="CBS"/>
    <property type="match status" value="2"/>
</dbReference>
<dbReference type="AlphaFoldDB" id="A0A511AEV7"/>
<evidence type="ECO:0000256" key="2">
    <source>
        <dbReference type="PROSITE-ProRule" id="PRU00703"/>
    </source>
</evidence>
<dbReference type="RefSeq" id="WP_147039177.1">
    <property type="nucleotide sequence ID" value="NZ_BJUW01000007.1"/>
</dbReference>
<feature type="domain" description="CBS" evidence="3">
    <location>
        <begin position="8"/>
        <end position="66"/>
    </location>
</feature>
<dbReference type="InterPro" id="IPR000644">
    <property type="entry name" value="CBS_dom"/>
</dbReference>
<dbReference type="Proteomes" id="UP000321225">
    <property type="component" value="Unassembled WGS sequence"/>
</dbReference>
<evidence type="ECO:0000256" key="1">
    <source>
        <dbReference type="ARBA" id="ARBA00023122"/>
    </source>
</evidence>
<reference evidence="4 5" key="1">
    <citation type="submission" date="2019-07" db="EMBL/GenBank/DDBJ databases">
        <title>Whole genome shotgun sequence of Microbacterium aerolatum NBRC 103071.</title>
        <authorList>
            <person name="Hosoyama A."/>
            <person name="Uohara A."/>
            <person name="Ohji S."/>
            <person name="Ichikawa N."/>
        </authorList>
    </citation>
    <scope>NUCLEOTIDE SEQUENCE [LARGE SCALE GENOMIC DNA]</scope>
    <source>
        <strain evidence="4 5">NBRC 103071</strain>
    </source>
</reference>
<dbReference type="InterPro" id="IPR046342">
    <property type="entry name" value="CBS_dom_sf"/>
</dbReference>
<dbReference type="PANTHER" id="PTHR43080:SF2">
    <property type="entry name" value="CBS DOMAIN-CONTAINING PROTEIN"/>
    <property type="match status" value="1"/>
</dbReference>
<dbReference type="SUPFAM" id="SSF54631">
    <property type="entry name" value="CBS-domain pair"/>
    <property type="match status" value="1"/>
</dbReference>
<dbReference type="Gene3D" id="3.10.580.10">
    <property type="entry name" value="CBS-domain"/>
    <property type="match status" value="1"/>
</dbReference>
<dbReference type="PROSITE" id="PS51371">
    <property type="entry name" value="CBS"/>
    <property type="match status" value="2"/>
</dbReference>
<evidence type="ECO:0000313" key="5">
    <source>
        <dbReference type="Proteomes" id="UP000321225"/>
    </source>
</evidence>
<proteinExistence type="predicted"/>
<name>A0A511AEV7_9MICO</name>
<gene>
    <name evidence="4" type="ORF">MAE01_17320</name>
</gene>
<accession>A0A511AEV7</accession>
<dbReference type="CDD" id="cd04622">
    <property type="entry name" value="CBS_pair_HRP1_like"/>
    <property type="match status" value="1"/>
</dbReference>
<keyword evidence="1 2" id="KW-0129">CBS domain</keyword>
<evidence type="ECO:0000313" key="4">
    <source>
        <dbReference type="EMBL" id="GEK86556.1"/>
    </source>
</evidence>
<protein>
    <submittedName>
        <fullName evidence="4">Signal transduction protein</fullName>
    </submittedName>
</protein>
<dbReference type="OrthoDB" id="9789996at2"/>
<dbReference type="InterPro" id="IPR051257">
    <property type="entry name" value="Diverse_CBS-Domain"/>
</dbReference>
<dbReference type="Pfam" id="PF00571">
    <property type="entry name" value="CBS"/>
    <property type="match status" value="2"/>
</dbReference>